<dbReference type="OrthoDB" id="9803495at2"/>
<evidence type="ECO:0000313" key="4">
    <source>
        <dbReference type="EMBL" id="TCT19064.1"/>
    </source>
</evidence>
<feature type="transmembrane region" description="Helical" evidence="3">
    <location>
        <begin position="39"/>
        <end position="60"/>
    </location>
</feature>
<dbReference type="Proteomes" id="UP000294650">
    <property type="component" value="Unassembled WGS sequence"/>
</dbReference>
<evidence type="ECO:0000313" key="5">
    <source>
        <dbReference type="Proteomes" id="UP000294650"/>
    </source>
</evidence>
<comment type="caution">
    <text evidence="4">The sequence shown here is derived from an EMBL/GenBank/DDBJ whole genome shotgun (WGS) entry which is preliminary data.</text>
</comment>
<feature type="transmembrane region" description="Helical" evidence="3">
    <location>
        <begin position="67"/>
        <end position="85"/>
    </location>
</feature>
<dbReference type="GO" id="GO:0005886">
    <property type="term" value="C:plasma membrane"/>
    <property type="evidence" value="ECO:0007669"/>
    <property type="project" value="UniProtKB-SubCell"/>
</dbReference>
<dbReference type="EMBL" id="SMAN01000019">
    <property type="protein sequence ID" value="TCT19064.1"/>
    <property type="molecule type" value="Genomic_DNA"/>
</dbReference>
<proteinExistence type="inferred from homology"/>
<gene>
    <name evidence="4" type="ORF">EDD68_11911</name>
</gene>
<dbReference type="AlphaFoldDB" id="A0A4R3MS31"/>
<keyword evidence="3" id="KW-0812">Transmembrane</keyword>
<keyword evidence="2 3" id="KW-0472">Membrane</keyword>
<accession>A0A4R3MS31</accession>
<keyword evidence="2" id="KW-0813">Transport</keyword>
<protein>
    <recommendedName>
        <fullName evidence="2">Biotin transporter</fullName>
    </recommendedName>
</protein>
<feature type="transmembrane region" description="Helical" evidence="3">
    <location>
        <begin position="128"/>
        <end position="148"/>
    </location>
</feature>
<organism evidence="4 5">
    <name type="scientific">Melghiribacillus thermohalophilus</name>
    <dbReference type="NCBI Taxonomy" id="1324956"/>
    <lineage>
        <taxon>Bacteria</taxon>
        <taxon>Bacillati</taxon>
        <taxon>Bacillota</taxon>
        <taxon>Bacilli</taxon>
        <taxon>Bacillales</taxon>
        <taxon>Bacillaceae</taxon>
        <taxon>Melghiribacillus</taxon>
    </lineage>
</organism>
<evidence type="ECO:0000256" key="3">
    <source>
        <dbReference type="SAM" id="Phobius"/>
    </source>
</evidence>
<reference evidence="4 5" key="1">
    <citation type="submission" date="2019-03" db="EMBL/GenBank/DDBJ databases">
        <title>Genomic Encyclopedia of Type Strains, Phase IV (KMG-IV): sequencing the most valuable type-strain genomes for metagenomic binning, comparative biology and taxonomic classification.</title>
        <authorList>
            <person name="Goeker M."/>
        </authorList>
    </citation>
    <scope>NUCLEOTIDE SEQUENCE [LARGE SCALE GENOMIC DNA]</scope>
    <source>
        <strain evidence="4 5">DSM 25894</strain>
    </source>
</reference>
<dbReference type="InterPro" id="IPR003784">
    <property type="entry name" value="BioY"/>
</dbReference>
<evidence type="ECO:0000256" key="2">
    <source>
        <dbReference type="PIRNR" id="PIRNR016661"/>
    </source>
</evidence>
<dbReference type="RefSeq" id="WP_132372505.1">
    <property type="nucleotide sequence ID" value="NZ_SMAN01000019.1"/>
</dbReference>
<keyword evidence="5" id="KW-1185">Reference proteome</keyword>
<dbReference type="Pfam" id="PF02632">
    <property type="entry name" value="BioY"/>
    <property type="match status" value="1"/>
</dbReference>
<feature type="transmembrane region" description="Helical" evidence="3">
    <location>
        <begin position="168"/>
        <end position="190"/>
    </location>
</feature>
<feature type="transmembrane region" description="Helical" evidence="3">
    <location>
        <begin position="12"/>
        <end position="33"/>
    </location>
</feature>
<keyword evidence="3" id="KW-1133">Transmembrane helix</keyword>
<sequence>MITQKRQFQTIDLTMGALFVGLMAIGANISVWLPFLKVTFGGTTIPISLQTFFALLAGLLLGSRLGAFSMIAYLLVGATGVPVYSEMSGGVIHLASPTGGFLISFIFVAWVAGFIVEKSKQTASFGTYIAASLTGLAVNYLIGTHYMYASLNWWMDSEISLSAAWSIMVPFLVKDMILTFVVAAISVKMVPRISSIISSRPISSRS</sequence>
<dbReference type="GO" id="GO:0015225">
    <property type="term" value="F:biotin transmembrane transporter activity"/>
    <property type="evidence" value="ECO:0007669"/>
    <property type="project" value="UniProtKB-UniRule"/>
</dbReference>
<dbReference type="Gene3D" id="1.10.1760.20">
    <property type="match status" value="1"/>
</dbReference>
<dbReference type="PANTHER" id="PTHR34295">
    <property type="entry name" value="BIOTIN TRANSPORTER BIOY"/>
    <property type="match status" value="1"/>
</dbReference>
<feature type="transmembrane region" description="Helical" evidence="3">
    <location>
        <begin position="91"/>
        <end position="116"/>
    </location>
</feature>
<dbReference type="PANTHER" id="PTHR34295:SF1">
    <property type="entry name" value="BIOTIN TRANSPORTER BIOY"/>
    <property type="match status" value="1"/>
</dbReference>
<name>A0A4R3MS31_9BACI</name>
<keyword evidence="2" id="KW-1003">Cell membrane</keyword>
<evidence type="ECO:0000256" key="1">
    <source>
        <dbReference type="ARBA" id="ARBA00010692"/>
    </source>
</evidence>
<comment type="subcellular location">
    <subcellularLocation>
        <location evidence="2">Cell membrane</location>
        <topology evidence="2">Multi-pass membrane protein</topology>
    </subcellularLocation>
</comment>
<comment type="similarity">
    <text evidence="1 2">Belongs to the BioY family.</text>
</comment>
<dbReference type="PIRSF" id="PIRSF016661">
    <property type="entry name" value="BioY"/>
    <property type="match status" value="1"/>
</dbReference>